<keyword evidence="2" id="KW-1185">Reference proteome</keyword>
<dbReference type="PROSITE" id="PS51257">
    <property type="entry name" value="PROKAR_LIPOPROTEIN"/>
    <property type="match status" value="1"/>
</dbReference>
<proteinExistence type="predicted"/>
<protein>
    <submittedName>
        <fullName evidence="1">Uncharacterized protein</fullName>
    </submittedName>
</protein>
<organism evidence="1 2">
    <name type="scientific">Jeotgalibacillus salarius</name>
    <dbReference type="NCBI Taxonomy" id="546023"/>
    <lineage>
        <taxon>Bacteria</taxon>
        <taxon>Bacillati</taxon>
        <taxon>Bacillota</taxon>
        <taxon>Bacilli</taxon>
        <taxon>Bacillales</taxon>
        <taxon>Caryophanaceae</taxon>
        <taxon>Jeotgalibacillus</taxon>
    </lineage>
</organism>
<evidence type="ECO:0000313" key="2">
    <source>
        <dbReference type="Proteomes" id="UP000297776"/>
    </source>
</evidence>
<dbReference type="AlphaFoldDB" id="A0A4Y8LAM5"/>
<dbReference type="RefSeq" id="WP_134382469.1">
    <property type="nucleotide sequence ID" value="NZ_SORX01000010.1"/>
</dbReference>
<comment type="caution">
    <text evidence="1">The sequence shown here is derived from an EMBL/GenBank/DDBJ whole genome shotgun (WGS) entry which is preliminary data.</text>
</comment>
<evidence type="ECO:0000313" key="1">
    <source>
        <dbReference type="EMBL" id="TFD99427.1"/>
    </source>
</evidence>
<sequence>MKKGITIILALVTLSACSDNEKSDEGVTTDQNDETQVTLLSSEEVSTDNKLFNEKDLPDGIRSMIEKEMTGIVDLKTSQMIDNNNIEDANYKGMSFSFSSDESDDLYMGFAIMSEQDSSWRIEEVGYNKVFNDHEISTMTAMGGLETDKQFSVLVGYAPDENTAYAQAVYNRRIDSEAIVSESSKAFLFFVTGPELIGFTDLKAFADNDSLVFEK</sequence>
<reference evidence="1 2" key="1">
    <citation type="submission" date="2019-03" db="EMBL/GenBank/DDBJ databases">
        <authorList>
            <person name="Yang Y."/>
        </authorList>
    </citation>
    <scope>NUCLEOTIDE SEQUENCE [LARGE SCALE GENOMIC DNA]</scope>
    <source>
        <strain evidence="1 2">ASL-1</strain>
    </source>
</reference>
<dbReference type="EMBL" id="SORX01000010">
    <property type="protein sequence ID" value="TFD99427.1"/>
    <property type="molecule type" value="Genomic_DNA"/>
</dbReference>
<gene>
    <name evidence="1" type="ORF">E2626_14305</name>
</gene>
<dbReference type="Proteomes" id="UP000297776">
    <property type="component" value="Unassembled WGS sequence"/>
</dbReference>
<name>A0A4Y8LAM5_9BACL</name>
<accession>A0A4Y8LAM5</accession>